<evidence type="ECO:0000313" key="2">
    <source>
        <dbReference type="EMBL" id="KAK7830163.1"/>
    </source>
</evidence>
<dbReference type="PROSITE" id="PS50088">
    <property type="entry name" value="ANK_REPEAT"/>
    <property type="match status" value="1"/>
</dbReference>
<feature type="repeat" description="ANK" evidence="1">
    <location>
        <begin position="113"/>
        <end position="145"/>
    </location>
</feature>
<organism evidence="2 3">
    <name type="scientific">Quercus suber</name>
    <name type="common">Cork oak</name>
    <dbReference type="NCBI Taxonomy" id="58331"/>
    <lineage>
        <taxon>Eukaryota</taxon>
        <taxon>Viridiplantae</taxon>
        <taxon>Streptophyta</taxon>
        <taxon>Embryophyta</taxon>
        <taxon>Tracheophyta</taxon>
        <taxon>Spermatophyta</taxon>
        <taxon>Magnoliopsida</taxon>
        <taxon>eudicotyledons</taxon>
        <taxon>Gunneridae</taxon>
        <taxon>Pentapetalae</taxon>
        <taxon>rosids</taxon>
        <taxon>fabids</taxon>
        <taxon>Fagales</taxon>
        <taxon>Fagaceae</taxon>
        <taxon>Quercus</taxon>
    </lineage>
</organism>
<dbReference type="Proteomes" id="UP000237347">
    <property type="component" value="Unassembled WGS sequence"/>
</dbReference>
<dbReference type="SUPFAM" id="SSF48403">
    <property type="entry name" value="Ankyrin repeat"/>
    <property type="match status" value="1"/>
</dbReference>
<protein>
    <submittedName>
        <fullName evidence="2">Uncharacterized protein</fullName>
    </submittedName>
</protein>
<keyword evidence="3" id="KW-1185">Reference proteome</keyword>
<dbReference type="InterPro" id="IPR002110">
    <property type="entry name" value="Ankyrin_rpt"/>
</dbReference>
<reference evidence="2 3" key="1">
    <citation type="journal article" date="2018" name="Sci. Data">
        <title>The draft genome sequence of cork oak.</title>
        <authorList>
            <person name="Ramos A.M."/>
            <person name="Usie A."/>
            <person name="Barbosa P."/>
            <person name="Barros P.M."/>
            <person name="Capote T."/>
            <person name="Chaves I."/>
            <person name="Simoes F."/>
            <person name="Abreu I."/>
            <person name="Carrasquinho I."/>
            <person name="Faro C."/>
            <person name="Guimaraes J.B."/>
            <person name="Mendonca D."/>
            <person name="Nobrega F."/>
            <person name="Rodrigues L."/>
            <person name="Saibo N.J.M."/>
            <person name="Varela M.C."/>
            <person name="Egas C."/>
            <person name="Matos J."/>
            <person name="Miguel C.M."/>
            <person name="Oliveira M.M."/>
            <person name="Ricardo C.P."/>
            <person name="Goncalves S."/>
        </authorList>
    </citation>
    <scope>NUCLEOTIDE SEQUENCE [LARGE SCALE GENOMIC DNA]</scope>
    <source>
        <strain evidence="3">cv. HL8</strain>
    </source>
</reference>
<accession>A0AAW0JT13</accession>
<dbReference type="PANTHER" id="PTHR47303:SF1">
    <property type="entry name" value="NF-KAPPA-B INHIBITOR BETA"/>
    <property type="match status" value="1"/>
</dbReference>
<proteinExistence type="predicted"/>
<evidence type="ECO:0000313" key="3">
    <source>
        <dbReference type="Proteomes" id="UP000237347"/>
    </source>
</evidence>
<name>A0AAW0JT13_QUESU</name>
<dbReference type="Pfam" id="PF12796">
    <property type="entry name" value="Ank_2"/>
    <property type="match status" value="1"/>
</dbReference>
<comment type="caution">
    <text evidence="2">The sequence shown here is derived from an EMBL/GenBank/DDBJ whole genome shotgun (WGS) entry which is preliminary data.</text>
</comment>
<sequence length="300" mass="33772">MDHYLWDIVEATTKPPMPEGDEIAFKAWSKKNALALYLIRESCGSNIFPFIGKINEAKKAWDTLAEKFKPVMVNIGLSQYSTFQMDIQEGNWDAANHFLSSLPEAVSAKISHRGSTALHIAIFAGHTNIVEELVMKMSEEDLKIKDKYGYTVLGCCALVGNIKMAKCIIEKCRILLRIENGDIKLIPVVVALSYNSKGIEMARYLYSETHLEDLMPEKSINGATFITRAIYAKAFDMALDLLERVPSLAIALDFTGMSPMEALARLSFAYPSGNQLIFWKQWIYDSEYHSLFTLPFKCGN</sequence>
<keyword evidence="1" id="KW-0040">ANK repeat</keyword>
<dbReference type="PANTHER" id="PTHR47303">
    <property type="match status" value="1"/>
</dbReference>
<dbReference type="Pfam" id="PF14223">
    <property type="entry name" value="Retrotran_gag_2"/>
    <property type="match status" value="1"/>
</dbReference>
<dbReference type="SMART" id="SM00248">
    <property type="entry name" value="ANK"/>
    <property type="match status" value="3"/>
</dbReference>
<dbReference type="AlphaFoldDB" id="A0AAW0JT13"/>
<gene>
    <name evidence="2" type="ORF">CFP56_028518</name>
</gene>
<dbReference type="PROSITE" id="PS50297">
    <property type="entry name" value="ANK_REP_REGION"/>
    <property type="match status" value="1"/>
</dbReference>
<dbReference type="Gene3D" id="1.25.40.20">
    <property type="entry name" value="Ankyrin repeat-containing domain"/>
    <property type="match status" value="1"/>
</dbReference>
<evidence type="ECO:0000256" key="1">
    <source>
        <dbReference type="PROSITE-ProRule" id="PRU00023"/>
    </source>
</evidence>
<dbReference type="EMBL" id="PKMF04000467">
    <property type="protein sequence ID" value="KAK7830163.1"/>
    <property type="molecule type" value="Genomic_DNA"/>
</dbReference>
<dbReference type="InterPro" id="IPR036770">
    <property type="entry name" value="Ankyrin_rpt-contain_sf"/>
</dbReference>